<name>A0AAD1SD87_PELCU</name>
<gene>
    <name evidence="2" type="ORF">PECUL_23A004471</name>
</gene>
<dbReference type="EMBL" id="OW240916">
    <property type="protein sequence ID" value="CAH2296008.1"/>
    <property type="molecule type" value="Genomic_DNA"/>
</dbReference>
<evidence type="ECO:0000313" key="3">
    <source>
        <dbReference type="Proteomes" id="UP001295444"/>
    </source>
</evidence>
<accession>A0AAD1SD87</accession>
<protein>
    <submittedName>
        <fullName evidence="2">Uncharacterized protein</fullName>
    </submittedName>
</protein>
<organism evidence="2 3">
    <name type="scientific">Pelobates cultripes</name>
    <name type="common">Western spadefoot toad</name>
    <dbReference type="NCBI Taxonomy" id="61616"/>
    <lineage>
        <taxon>Eukaryota</taxon>
        <taxon>Metazoa</taxon>
        <taxon>Chordata</taxon>
        <taxon>Craniata</taxon>
        <taxon>Vertebrata</taxon>
        <taxon>Euteleostomi</taxon>
        <taxon>Amphibia</taxon>
        <taxon>Batrachia</taxon>
        <taxon>Anura</taxon>
        <taxon>Pelobatoidea</taxon>
        <taxon>Pelobatidae</taxon>
        <taxon>Pelobates</taxon>
    </lineage>
</organism>
<evidence type="ECO:0000256" key="1">
    <source>
        <dbReference type="SAM" id="MobiDB-lite"/>
    </source>
</evidence>
<sequence length="66" mass="7457">MVPIKEPSSEYPEDSAMDEPNDLLPRKDTKRICEELQVLTTHMGETIQGPPLGAYNKRTSKVYPPL</sequence>
<feature type="non-terminal residue" evidence="2">
    <location>
        <position position="66"/>
    </location>
</feature>
<evidence type="ECO:0000313" key="2">
    <source>
        <dbReference type="EMBL" id="CAH2296008.1"/>
    </source>
</evidence>
<reference evidence="2" key="1">
    <citation type="submission" date="2022-03" db="EMBL/GenBank/DDBJ databases">
        <authorList>
            <person name="Alioto T."/>
            <person name="Alioto T."/>
            <person name="Gomez Garrido J."/>
        </authorList>
    </citation>
    <scope>NUCLEOTIDE SEQUENCE</scope>
</reference>
<dbReference type="Proteomes" id="UP001295444">
    <property type="component" value="Chromosome 05"/>
</dbReference>
<keyword evidence="3" id="KW-1185">Reference proteome</keyword>
<proteinExistence type="predicted"/>
<dbReference type="AlphaFoldDB" id="A0AAD1SD87"/>
<feature type="region of interest" description="Disordered" evidence="1">
    <location>
        <begin position="44"/>
        <end position="66"/>
    </location>
</feature>
<feature type="compositionally biased region" description="Acidic residues" evidence="1">
    <location>
        <begin position="11"/>
        <end position="21"/>
    </location>
</feature>
<feature type="region of interest" description="Disordered" evidence="1">
    <location>
        <begin position="1"/>
        <end position="27"/>
    </location>
</feature>